<dbReference type="InterPro" id="IPR043429">
    <property type="entry name" value="ArtM/GltK/GlnP/TcyL/YhdX-like"/>
</dbReference>
<dbReference type="InterPro" id="IPR035906">
    <property type="entry name" value="MetI-like_sf"/>
</dbReference>
<sequence length="219" mass="24443">MENVFNAQNIEFLMQGLFLTLKIALATCIISIVFGTFLAITKNYGDRLSKFLAACYIDIFRNTPLLLWMLAACFVLPVFFGQFPQAFWGTIGFSLYTSSVMAEIIRGGLNSIPKGQFEAAYSQGFGKFFTLFYIILPQTFRKIIPALLSQIVTTVKDTAYLAGLGIAELTYNSKTILAKLTSFEEILAMIGVVAGIYFIICFSLSMLVRYYAKKTAYIS</sequence>
<proteinExistence type="inferred from homology"/>
<accession>A0A0H3PA28</accession>
<feature type="transmembrane region" description="Helical" evidence="8">
    <location>
        <begin position="59"/>
        <end position="80"/>
    </location>
</feature>
<evidence type="ECO:0000313" key="10">
    <source>
        <dbReference type="EMBL" id="EAQ71872.1"/>
    </source>
</evidence>
<keyword evidence="7 8" id="KW-0472">Membrane</keyword>
<dbReference type="PROSITE" id="PS50928">
    <property type="entry name" value="ABC_TM1"/>
    <property type="match status" value="1"/>
</dbReference>
<evidence type="ECO:0000256" key="3">
    <source>
        <dbReference type="ARBA" id="ARBA00022448"/>
    </source>
</evidence>
<dbReference type="InterPro" id="IPR010065">
    <property type="entry name" value="AA_ABC_transptr_permease_3TM"/>
</dbReference>
<reference evidence="11" key="1">
    <citation type="submission" date="2006-12" db="EMBL/GenBank/DDBJ databases">
        <authorList>
            <person name="Fouts D.E."/>
            <person name="Nelson K.E."/>
            <person name="Sebastian Y."/>
        </authorList>
    </citation>
    <scope>NUCLEOTIDE SEQUENCE [LARGE SCALE GENOMIC DNA]</scope>
    <source>
        <strain evidence="11">81-176</strain>
    </source>
</reference>
<evidence type="ECO:0000256" key="4">
    <source>
        <dbReference type="ARBA" id="ARBA00022475"/>
    </source>
</evidence>
<dbReference type="GO" id="GO:0043190">
    <property type="term" value="C:ATP-binding cassette (ABC) transporter complex"/>
    <property type="evidence" value="ECO:0007669"/>
    <property type="project" value="InterPro"/>
</dbReference>
<dbReference type="HOGENOM" id="CLU_019602_1_0_7"/>
<feature type="domain" description="ABC transmembrane type-1" evidence="9">
    <location>
        <begin position="17"/>
        <end position="208"/>
    </location>
</feature>
<feature type="transmembrane region" description="Helical" evidence="8">
    <location>
        <begin position="186"/>
        <end position="212"/>
    </location>
</feature>
<feature type="transmembrane region" description="Helical" evidence="8">
    <location>
        <begin position="12"/>
        <end position="38"/>
    </location>
</feature>
<comment type="subcellular location">
    <subcellularLocation>
        <location evidence="1">Cell inner membrane</location>
        <topology evidence="1">Multi-pass membrane protein</topology>
    </subcellularLocation>
    <subcellularLocation>
        <location evidence="8">Cell membrane</location>
        <topology evidence="8">Multi-pass membrane protein</topology>
    </subcellularLocation>
</comment>
<dbReference type="Proteomes" id="UP000000646">
    <property type="component" value="Chromosome"/>
</dbReference>
<protein>
    <submittedName>
        <fullName evidence="10">Amino acid ABC transporter, permease protein PEB1</fullName>
    </submittedName>
</protein>
<dbReference type="GO" id="GO:0022857">
    <property type="term" value="F:transmembrane transporter activity"/>
    <property type="evidence" value="ECO:0007669"/>
    <property type="project" value="InterPro"/>
</dbReference>
<dbReference type="PANTHER" id="PTHR30614:SF41">
    <property type="entry name" value="INNER MEMBRANE AMINO-ACID ABC TRANSPORTER PERMEASE PROTEIN YHDY"/>
    <property type="match status" value="1"/>
</dbReference>
<gene>
    <name evidence="10" type="ordered locus">CJJ81176_0926</name>
</gene>
<keyword evidence="4" id="KW-1003">Cell membrane</keyword>
<name>A0A0H3PA28_CAMJJ</name>
<dbReference type="SUPFAM" id="SSF161098">
    <property type="entry name" value="MetI-like"/>
    <property type="match status" value="1"/>
</dbReference>
<dbReference type="KEGG" id="cjj:CJJ81176_0926"/>
<dbReference type="EMBL" id="CP000538">
    <property type="protein sequence ID" value="EAQ71872.1"/>
    <property type="molecule type" value="Genomic_DNA"/>
</dbReference>
<dbReference type="Gene3D" id="1.10.3720.10">
    <property type="entry name" value="MetI-like"/>
    <property type="match status" value="1"/>
</dbReference>
<evidence type="ECO:0000256" key="2">
    <source>
        <dbReference type="ARBA" id="ARBA00010072"/>
    </source>
</evidence>
<keyword evidence="6 8" id="KW-1133">Transmembrane helix</keyword>
<evidence type="ECO:0000256" key="1">
    <source>
        <dbReference type="ARBA" id="ARBA00004429"/>
    </source>
</evidence>
<keyword evidence="3 8" id="KW-0813">Transport</keyword>
<dbReference type="Pfam" id="PF00528">
    <property type="entry name" value="BPD_transp_1"/>
    <property type="match status" value="1"/>
</dbReference>
<evidence type="ECO:0000256" key="8">
    <source>
        <dbReference type="RuleBase" id="RU363032"/>
    </source>
</evidence>
<keyword evidence="5 8" id="KW-0812">Transmembrane</keyword>
<evidence type="ECO:0000256" key="7">
    <source>
        <dbReference type="ARBA" id="ARBA00023136"/>
    </source>
</evidence>
<comment type="similarity">
    <text evidence="2">Belongs to the binding-protein-dependent transport system permease family. HisMQ subfamily.</text>
</comment>
<dbReference type="PANTHER" id="PTHR30614">
    <property type="entry name" value="MEMBRANE COMPONENT OF AMINO ACID ABC TRANSPORTER"/>
    <property type="match status" value="1"/>
</dbReference>
<dbReference type="CDD" id="cd06261">
    <property type="entry name" value="TM_PBP2"/>
    <property type="match status" value="1"/>
</dbReference>
<organism evidence="10 11">
    <name type="scientific">Campylobacter jejuni subsp. jejuni serotype O:23/36 (strain 81-176)</name>
    <dbReference type="NCBI Taxonomy" id="354242"/>
    <lineage>
        <taxon>Bacteria</taxon>
        <taxon>Pseudomonadati</taxon>
        <taxon>Campylobacterota</taxon>
        <taxon>Epsilonproteobacteria</taxon>
        <taxon>Campylobacterales</taxon>
        <taxon>Campylobacteraceae</taxon>
        <taxon>Campylobacter</taxon>
    </lineage>
</organism>
<evidence type="ECO:0000259" key="9">
    <source>
        <dbReference type="PROSITE" id="PS50928"/>
    </source>
</evidence>
<evidence type="ECO:0000256" key="5">
    <source>
        <dbReference type="ARBA" id="ARBA00022692"/>
    </source>
</evidence>
<dbReference type="RefSeq" id="WP_002853290.1">
    <property type="nucleotide sequence ID" value="NC_008787.1"/>
</dbReference>
<dbReference type="eggNOG" id="COG0765">
    <property type="taxonomic scope" value="Bacteria"/>
</dbReference>
<evidence type="ECO:0000313" key="11">
    <source>
        <dbReference type="Proteomes" id="UP000000646"/>
    </source>
</evidence>
<dbReference type="GO" id="GO:0006865">
    <property type="term" value="P:amino acid transport"/>
    <property type="evidence" value="ECO:0007669"/>
    <property type="project" value="TreeGrafter"/>
</dbReference>
<dbReference type="AlphaFoldDB" id="A0A0H3PA28"/>
<evidence type="ECO:0000256" key="6">
    <source>
        <dbReference type="ARBA" id="ARBA00022989"/>
    </source>
</evidence>
<dbReference type="NCBIfam" id="TIGR01726">
    <property type="entry name" value="HEQRo_perm_3TM"/>
    <property type="match status" value="1"/>
</dbReference>
<dbReference type="InterPro" id="IPR000515">
    <property type="entry name" value="MetI-like"/>
</dbReference>